<feature type="transmembrane region" description="Helical" evidence="1">
    <location>
        <begin position="61"/>
        <end position="82"/>
    </location>
</feature>
<dbReference type="AlphaFoldDB" id="A0A6J6X078"/>
<evidence type="ECO:0000256" key="1">
    <source>
        <dbReference type="SAM" id="Phobius"/>
    </source>
</evidence>
<evidence type="ECO:0000313" key="2">
    <source>
        <dbReference type="EMBL" id="CAB4788618.1"/>
    </source>
</evidence>
<organism evidence="2">
    <name type="scientific">freshwater metagenome</name>
    <dbReference type="NCBI Taxonomy" id="449393"/>
    <lineage>
        <taxon>unclassified sequences</taxon>
        <taxon>metagenomes</taxon>
        <taxon>ecological metagenomes</taxon>
    </lineage>
</organism>
<reference evidence="2" key="1">
    <citation type="submission" date="2020-05" db="EMBL/GenBank/DDBJ databases">
        <authorList>
            <person name="Chiriac C."/>
            <person name="Salcher M."/>
            <person name="Ghai R."/>
            <person name="Kavagutti S V."/>
        </authorList>
    </citation>
    <scope>NUCLEOTIDE SEQUENCE</scope>
</reference>
<keyword evidence="1" id="KW-0812">Transmembrane</keyword>
<keyword evidence="1" id="KW-0472">Membrane</keyword>
<gene>
    <name evidence="2" type="ORF">UFOPK2982_00386</name>
</gene>
<accession>A0A6J6X078</accession>
<dbReference type="EMBL" id="CAFAAE010000035">
    <property type="protein sequence ID" value="CAB4788618.1"/>
    <property type="molecule type" value="Genomic_DNA"/>
</dbReference>
<protein>
    <submittedName>
        <fullName evidence="2">Unannotated protein</fullName>
    </submittedName>
</protein>
<keyword evidence="1" id="KW-1133">Transmembrane helix</keyword>
<sequence>MTKTEVINSRLFKFLSFARSWNVGTFSIVINLPRTSSGVLGAINTYGRGAKKAAAKSAKSITFEGVWILLTRGVIGTLILIWRDDFNWCLLYR</sequence>
<proteinExistence type="predicted"/>
<name>A0A6J6X078_9ZZZZ</name>